<dbReference type="EMBL" id="GBRH01189797">
    <property type="protein sequence ID" value="JAE08099.1"/>
    <property type="molecule type" value="Transcribed_RNA"/>
</dbReference>
<sequence>MGGPRSGVLTWEDGWWLKGGLSHHFLMGFPMATCLMGRRCSSAQWC</sequence>
<organism evidence="1">
    <name type="scientific">Arundo donax</name>
    <name type="common">Giant reed</name>
    <name type="synonym">Donax arundinaceus</name>
    <dbReference type="NCBI Taxonomy" id="35708"/>
    <lineage>
        <taxon>Eukaryota</taxon>
        <taxon>Viridiplantae</taxon>
        <taxon>Streptophyta</taxon>
        <taxon>Embryophyta</taxon>
        <taxon>Tracheophyta</taxon>
        <taxon>Spermatophyta</taxon>
        <taxon>Magnoliopsida</taxon>
        <taxon>Liliopsida</taxon>
        <taxon>Poales</taxon>
        <taxon>Poaceae</taxon>
        <taxon>PACMAD clade</taxon>
        <taxon>Arundinoideae</taxon>
        <taxon>Arundineae</taxon>
        <taxon>Arundo</taxon>
    </lineage>
</organism>
<reference evidence="1" key="1">
    <citation type="submission" date="2014-09" db="EMBL/GenBank/DDBJ databases">
        <authorList>
            <person name="Magalhaes I.L.F."/>
            <person name="Oliveira U."/>
            <person name="Santos F.R."/>
            <person name="Vidigal T.H.D.A."/>
            <person name="Brescovit A.D."/>
            <person name="Santos A.J."/>
        </authorList>
    </citation>
    <scope>NUCLEOTIDE SEQUENCE</scope>
    <source>
        <tissue evidence="1">Shoot tissue taken approximately 20 cm above the soil surface</tissue>
    </source>
</reference>
<reference evidence="1" key="2">
    <citation type="journal article" date="2015" name="Data Brief">
        <title>Shoot transcriptome of the giant reed, Arundo donax.</title>
        <authorList>
            <person name="Barrero R.A."/>
            <person name="Guerrero F.D."/>
            <person name="Moolhuijzen P."/>
            <person name="Goolsby J.A."/>
            <person name="Tidwell J."/>
            <person name="Bellgard S.E."/>
            <person name="Bellgard M.I."/>
        </authorList>
    </citation>
    <scope>NUCLEOTIDE SEQUENCE</scope>
    <source>
        <tissue evidence="1">Shoot tissue taken approximately 20 cm above the soil surface</tissue>
    </source>
</reference>
<protein>
    <submittedName>
        <fullName evidence="1">Uncharacterized protein</fullName>
    </submittedName>
</protein>
<dbReference type="AlphaFoldDB" id="A0A0A9FA97"/>
<name>A0A0A9FA97_ARUDO</name>
<evidence type="ECO:0000313" key="1">
    <source>
        <dbReference type="EMBL" id="JAE08099.1"/>
    </source>
</evidence>
<proteinExistence type="predicted"/>
<accession>A0A0A9FA97</accession>